<keyword evidence="4" id="KW-0963">Cytoplasm</keyword>
<dbReference type="GO" id="GO:0043094">
    <property type="term" value="P:metabolic compound salvage"/>
    <property type="evidence" value="ECO:0007669"/>
    <property type="project" value="UniProtKB-UniRule"/>
</dbReference>
<keyword evidence="8" id="KW-1185">Reference proteome</keyword>
<dbReference type="EC" id="5.4.2.7" evidence="4 5"/>
<feature type="binding site" evidence="4">
    <location>
        <position position="10"/>
    </location>
    <ligand>
        <name>Mn(2+)</name>
        <dbReference type="ChEBI" id="CHEBI:29035"/>
        <label>1</label>
    </ligand>
</feature>
<feature type="binding site" evidence="4">
    <location>
        <position position="325"/>
    </location>
    <ligand>
        <name>Mn(2+)</name>
        <dbReference type="ChEBI" id="CHEBI:29035"/>
        <label>1</label>
    </ligand>
</feature>
<dbReference type="GO" id="GO:0005829">
    <property type="term" value="C:cytosol"/>
    <property type="evidence" value="ECO:0007669"/>
    <property type="project" value="TreeGrafter"/>
</dbReference>
<dbReference type="SUPFAM" id="SSF53649">
    <property type="entry name" value="Alkaline phosphatase-like"/>
    <property type="match status" value="1"/>
</dbReference>
<dbReference type="NCBIfam" id="NF003766">
    <property type="entry name" value="PRK05362.1"/>
    <property type="match status" value="1"/>
</dbReference>
<dbReference type="GO" id="GO:0008973">
    <property type="term" value="F:phosphopentomutase activity"/>
    <property type="evidence" value="ECO:0007669"/>
    <property type="project" value="UniProtKB-UniRule"/>
</dbReference>
<feature type="binding site" evidence="4">
    <location>
        <position position="284"/>
    </location>
    <ligand>
        <name>Mn(2+)</name>
        <dbReference type="ChEBI" id="CHEBI:29035"/>
        <label>2</label>
    </ligand>
</feature>
<reference evidence="7 8" key="1">
    <citation type="submission" date="2020-02" db="EMBL/GenBank/DDBJ databases">
        <title>Aliifodinibius halophilus 2W32, complete genome.</title>
        <authorList>
            <person name="Li Y."/>
            <person name="Wu S."/>
        </authorList>
    </citation>
    <scope>NUCLEOTIDE SEQUENCE [LARGE SCALE GENOMIC DNA]</scope>
    <source>
        <strain evidence="7 8">2W32</strain>
    </source>
</reference>
<dbReference type="HAMAP" id="MF_00740">
    <property type="entry name" value="Phosphopentomut"/>
    <property type="match status" value="1"/>
</dbReference>
<dbReference type="CDD" id="cd16009">
    <property type="entry name" value="PPM"/>
    <property type="match status" value="1"/>
</dbReference>
<evidence type="ECO:0000256" key="2">
    <source>
        <dbReference type="ARBA" id="ARBA00022723"/>
    </source>
</evidence>
<comment type="function">
    <text evidence="4">Isomerase that catalyzes the conversion of deoxy-ribose 1-phosphate (dRib-1-P) and ribose 1-phosphate (Rib-1-P) to deoxy-ribose 5-phosphate (dRib-5-P) and ribose 5-phosphate (Rib-5-P), respectively.</text>
</comment>
<dbReference type="SUPFAM" id="SSF143856">
    <property type="entry name" value="DeoB insert domain-like"/>
    <property type="match status" value="1"/>
</dbReference>
<dbReference type="GO" id="GO:0006018">
    <property type="term" value="P:2-deoxyribose 1-phosphate catabolic process"/>
    <property type="evidence" value="ECO:0007669"/>
    <property type="project" value="UniProtKB-UniRule"/>
</dbReference>
<dbReference type="InterPro" id="IPR006124">
    <property type="entry name" value="Metalloenzyme"/>
</dbReference>
<comment type="cofactor">
    <cofactor evidence="4">
        <name>Mn(2+)</name>
        <dbReference type="ChEBI" id="CHEBI:29035"/>
    </cofactor>
    <text evidence="4">Binds 2 manganese ions.</text>
</comment>
<evidence type="ECO:0000256" key="3">
    <source>
        <dbReference type="ARBA" id="ARBA00023211"/>
    </source>
</evidence>
<feature type="binding site" evidence="4">
    <location>
        <position position="289"/>
    </location>
    <ligand>
        <name>Mn(2+)</name>
        <dbReference type="ChEBI" id="CHEBI:29035"/>
        <label>2</label>
    </ligand>
</feature>
<dbReference type="RefSeq" id="WP_165271311.1">
    <property type="nucleotide sequence ID" value="NZ_JAALLS010000033.1"/>
</dbReference>
<evidence type="ECO:0000256" key="4">
    <source>
        <dbReference type="HAMAP-Rule" id="MF_00740"/>
    </source>
</evidence>
<comment type="caution">
    <text evidence="7">The sequence shown here is derived from an EMBL/GenBank/DDBJ whole genome shotgun (WGS) entry which is preliminary data.</text>
</comment>
<sequence length="387" mass="42446">MGNCYVVVIDGLGVGAQEDADEYGDENENTLGHLCEQTGCKLPNLQRMGLGNVIPLKSVPRESDPLCAYGKMREVSAGKDSTTGHWELAGVQLNRPFPTYPDGFPNEVIQQFREGIGQDEVLVNKPYSGTEVIADYGEEHLETGYPIVYTSADSVFQVAAHVDVTPVDTLYEWCEFARNEILQDEHGVGRVIARPFEGKPGSFERLSDQRHDFSLTPPDYNIVNRLKQEGVKTYSIGKVVDLFGGNGFTQFRRTKSNAEGISQLLSLMSAASDSFVFVNLIDTDQKYGHRLDPAGYAECLQEIDRAIPAIVSKLDEDDILIITGDHGNDPTSESTDHSREFVPVLLFPASKGEGVNLGTRSTFSDVASTAADFFEVEAQYPGTSLIT</sequence>
<comment type="catalytic activity">
    <reaction evidence="4">
        <text>2-deoxy-alpha-D-ribose 1-phosphate = 2-deoxy-D-ribose 5-phosphate</text>
        <dbReference type="Rhea" id="RHEA:27658"/>
        <dbReference type="ChEBI" id="CHEBI:57259"/>
        <dbReference type="ChEBI" id="CHEBI:62877"/>
        <dbReference type="EC" id="5.4.2.7"/>
    </reaction>
</comment>
<dbReference type="GO" id="GO:0030145">
    <property type="term" value="F:manganese ion binding"/>
    <property type="evidence" value="ECO:0007669"/>
    <property type="project" value="UniProtKB-UniRule"/>
</dbReference>
<evidence type="ECO:0000256" key="1">
    <source>
        <dbReference type="ARBA" id="ARBA00010373"/>
    </source>
</evidence>
<evidence type="ECO:0000256" key="5">
    <source>
        <dbReference type="NCBIfam" id="TIGR01696"/>
    </source>
</evidence>
<dbReference type="GO" id="GO:0006015">
    <property type="term" value="P:5-phosphoribose 1-diphosphate biosynthetic process"/>
    <property type="evidence" value="ECO:0007669"/>
    <property type="project" value="UniProtKB-UniPathway"/>
</dbReference>
<dbReference type="UniPathway" id="UPA00087">
    <property type="reaction ID" value="UER00173"/>
</dbReference>
<comment type="subcellular location">
    <subcellularLocation>
        <location evidence="4">Cytoplasm</location>
    </subcellularLocation>
</comment>
<dbReference type="Gene3D" id="3.30.70.1250">
    <property type="entry name" value="Phosphopentomutase"/>
    <property type="match status" value="1"/>
</dbReference>
<dbReference type="InterPro" id="IPR010045">
    <property type="entry name" value="DeoB"/>
</dbReference>
<feature type="binding site" evidence="4">
    <location>
        <position position="326"/>
    </location>
    <ligand>
        <name>Mn(2+)</name>
        <dbReference type="ChEBI" id="CHEBI:29035"/>
        <label>1</label>
    </ligand>
</feature>
<comment type="pathway">
    <text evidence="4">Carbohydrate degradation; 2-deoxy-D-ribose 1-phosphate degradation; D-glyceraldehyde 3-phosphate and acetaldehyde from 2-deoxy-alpha-D-ribose 1-phosphate: step 1/2.</text>
</comment>
<protein>
    <recommendedName>
        <fullName evidence="4 5">Phosphopentomutase</fullName>
        <ecNumber evidence="4 5">5.4.2.7</ecNumber>
    </recommendedName>
    <alternativeName>
        <fullName evidence="4">Phosphodeoxyribomutase</fullName>
    </alternativeName>
</protein>
<dbReference type="NCBIfam" id="TIGR01696">
    <property type="entry name" value="deoB"/>
    <property type="match status" value="1"/>
</dbReference>
<gene>
    <name evidence="4" type="primary">deoB</name>
    <name evidence="7" type="ORF">G3569_17120</name>
</gene>
<keyword evidence="3 4" id="KW-0464">Manganese</keyword>
<dbReference type="AlphaFoldDB" id="A0A6M1TJ56"/>
<comment type="catalytic activity">
    <reaction evidence="4">
        <text>alpha-D-ribose 1-phosphate = D-ribose 5-phosphate</text>
        <dbReference type="Rhea" id="RHEA:18793"/>
        <dbReference type="ChEBI" id="CHEBI:57720"/>
        <dbReference type="ChEBI" id="CHEBI:78346"/>
        <dbReference type="EC" id="5.4.2.7"/>
    </reaction>
</comment>
<dbReference type="Proteomes" id="UP000479132">
    <property type="component" value="Unassembled WGS sequence"/>
</dbReference>
<dbReference type="PIRSF" id="PIRSF001491">
    <property type="entry name" value="Ppentomutase"/>
    <property type="match status" value="1"/>
</dbReference>
<dbReference type="EMBL" id="JAALLS010000033">
    <property type="protein sequence ID" value="NGP90082.1"/>
    <property type="molecule type" value="Genomic_DNA"/>
</dbReference>
<accession>A0A6M1TJ56</accession>
<dbReference type="Gene3D" id="3.40.720.10">
    <property type="entry name" value="Alkaline Phosphatase, subunit A"/>
    <property type="match status" value="1"/>
</dbReference>
<dbReference type="Pfam" id="PF01676">
    <property type="entry name" value="Metalloenzyme"/>
    <property type="match status" value="1"/>
</dbReference>
<proteinExistence type="inferred from homology"/>
<evidence type="ECO:0000259" key="6">
    <source>
        <dbReference type="Pfam" id="PF01676"/>
    </source>
</evidence>
<comment type="similarity">
    <text evidence="1 4">Belongs to the phosphopentomutase family.</text>
</comment>
<dbReference type="PANTHER" id="PTHR21110">
    <property type="entry name" value="PHOSPHOPENTOMUTASE"/>
    <property type="match status" value="1"/>
</dbReference>
<dbReference type="InterPro" id="IPR024052">
    <property type="entry name" value="Phosphopentomutase_DeoB_cap_sf"/>
</dbReference>
<feature type="domain" description="Metalloenzyme" evidence="6">
    <location>
        <begin position="4"/>
        <end position="377"/>
    </location>
</feature>
<keyword evidence="2 4" id="KW-0479">Metal-binding</keyword>
<evidence type="ECO:0000313" key="8">
    <source>
        <dbReference type="Proteomes" id="UP000479132"/>
    </source>
</evidence>
<keyword evidence="4 7" id="KW-0413">Isomerase</keyword>
<feature type="binding site" evidence="4">
    <location>
        <position position="337"/>
    </location>
    <ligand>
        <name>Mn(2+)</name>
        <dbReference type="ChEBI" id="CHEBI:29035"/>
        <label>2</label>
    </ligand>
</feature>
<dbReference type="GO" id="GO:0009117">
    <property type="term" value="P:nucleotide metabolic process"/>
    <property type="evidence" value="ECO:0007669"/>
    <property type="project" value="UniProtKB-UniRule"/>
</dbReference>
<dbReference type="PANTHER" id="PTHR21110:SF0">
    <property type="entry name" value="PHOSPHOPENTOMUTASE"/>
    <property type="match status" value="1"/>
</dbReference>
<dbReference type="GO" id="GO:0000287">
    <property type="term" value="F:magnesium ion binding"/>
    <property type="evidence" value="ECO:0007669"/>
    <property type="project" value="UniProtKB-UniRule"/>
</dbReference>
<organism evidence="7 8">
    <name type="scientific">Fodinibius halophilus</name>
    <dbReference type="NCBI Taxonomy" id="1736908"/>
    <lineage>
        <taxon>Bacteria</taxon>
        <taxon>Pseudomonadati</taxon>
        <taxon>Balneolota</taxon>
        <taxon>Balneolia</taxon>
        <taxon>Balneolales</taxon>
        <taxon>Balneolaceae</taxon>
        <taxon>Fodinibius</taxon>
    </lineage>
</organism>
<evidence type="ECO:0000313" key="7">
    <source>
        <dbReference type="EMBL" id="NGP90082.1"/>
    </source>
</evidence>
<name>A0A6M1TJ56_9BACT</name>
<dbReference type="InterPro" id="IPR017850">
    <property type="entry name" value="Alkaline_phosphatase_core_sf"/>
</dbReference>